<name>A0A1G9GK96_9MICO</name>
<gene>
    <name evidence="2" type="ORF">SAMN05216282_12240</name>
</gene>
<evidence type="ECO:0000313" key="2">
    <source>
        <dbReference type="EMBL" id="SDL00925.1"/>
    </source>
</evidence>
<reference evidence="2 3" key="1">
    <citation type="submission" date="2016-10" db="EMBL/GenBank/DDBJ databases">
        <authorList>
            <person name="de Groot N.N."/>
        </authorList>
    </citation>
    <scope>NUCLEOTIDE SEQUENCE [LARGE SCALE GENOMIC DNA]</scope>
    <source>
        <strain evidence="2 3">CGMCC 1.5382</strain>
    </source>
</reference>
<dbReference type="RefSeq" id="WP_092324800.1">
    <property type="nucleotide sequence ID" value="NZ_FNFU01000022.1"/>
</dbReference>
<sequence>MTSARGERILLEQYFSGRDLRSRELFDRVRSAIESIGPATMRVRRSQVAFRRRVAFAWTWLPGQYLRGDVAPLVLTIDLHRRDESPRWKEVVEPRPGRFTHHLELRSVADIDEQVLAWLVEAWGHAG</sequence>
<dbReference type="InterPro" id="IPR043714">
    <property type="entry name" value="DUF5655"/>
</dbReference>
<dbReference type="Pfam" id="PF18899">
    <property type="entry name" value="DUF5655"/>
    <property type="match status" value="1"/>
</dbReference>
<accession>A0A1G9GK96</accession>
<dbReference type="AlphaFoldDB" id="A0A1G9GK96"/>
<dbReference type="OrthoDB" id="4871934at2"/>
<evidence type="ECO:0000259" key="1">
    <source>
        <dbReference type="Pfam" id="PF18899"/>
    </source>
</evidence>
<feature type="domain" description="DUF5655" evidence="1">
    <location>
        <begin position="12"/>
        <end position="123"/>
    </location>
</feature>
<dbReference type="Proteomes" id="UP000198701">
    <property type="component" value="Unassembled WGS sequence"/>
</dbReference>
<protein>
    <recommendedName>
        <fullName evidence="1">DUF5655 domain-containing protein</fullName>
    </recommendedName>
</protein>
<evidence type="ECO:0000313" key="3">
    <source>
        <dbReference type="Proteomes" id="UP000198701"/>
    </source>
</evidence>
<proteinExistence type="predicted"/>
<keyword evidence="3" id="KW-1185">Reference proteome</keyword>
<organism evidence="2 3">
    <name type="scientific">Cryobacterium psychrotolerans</name>
    <dbReference type="NCBI Taxonomy" id="386301"/>
    <lineage>
        <taxon>Bacteria</taxon>
        <taxon>Bacillati</taxon>
        <taxon>Actinomycetota</taxon>
        <taxon>Actinomycetes</taxon>
        <taxon>Micrococcales</taxon>
        <taxon>Microbacteriaceae</taxon>
        <taxon>Cryobacterium</taxon>
    </lineage>
</organism>
<dbReference type="EMBL" id="FNFU01000022">
    <property type="protein sequence ID" value="SDL00925.1"/>
    <property type="molecule type" value="Genomic_DNA"/>
</dbReference>
<dbReference type="STRING" id="386301.SAMN05216282_12240"/>